<name>A0A9Q1KN50_9CARY</name>
<reference evidence="1" key="1">
    <citation type="submission" date="2022-04" db="EMBL/GenBank/DDBJ databases">
        <title>Carnegiea gigantea Genome sequencing and assembly v2.</title>
        <authorList>
            <person name="Copetti D."/>
            <person name="Sanderson M.J."/>
            <person name="Burquez A."/>
            <person name="Wojciechowski M.F."/>
        </authorList>
    </citation>
    <scope>NUCLEOTIDE SEQUENCE</scope>
    <source>
        <strain evidence="1">SGP5-SGP5p</strain>
        <tissue evidence="1">Aerial part</tissue>
    </source>
</reference>
<dbReference type="GO" id="GO:0016104">
    <property type="term" value="P:triterpenoid biosynthetic process"/>
    <property type="evidence" value="ECO:0007669"/>
    <property type="project" value="InterPro"/>
</dbReference>
<dbReference type="PANTHER" id="PTHR11764:SF58">
    <property type="entry name" value="BETA-AMYRIN SYNTHASE-RELATED"/>
    <property type="match status" value="1"/>
</dbReference>
<comment type="caution">
    <text evidence="1">The sequence shown here is derived from an EMBL/GenBank/DDBJ whole genome shotgun (WGS) entry which is preliminary data.</text>
</comment>
<dbReference type="GO" id="GO:0005811">
    <property type="term" value="C:lipid droplet"/>
    <property type="evidence" value="ECO:0007669"/>
    <property type="project" value="InterPro"/>
</dbReference>
<sequence>MAFLDQDHGWQVSDCTAGGLKCCLMLSTMPLEVVGEKMDPERLYDSVNILLSLQSQNGGLSAWEPAGAPSWLELLNPIEFFADIVIEHQYAECTGSAVQALILFNKLYPEHRKKEIATFMEKATKFLEDTQYPNGGWCIPYNNPLLYKTSQLQFVSFTDYSLGLIVQIKVILKPPSVE</sequence>
<dbReference type="SUPFAM" id="SSF81853">
    <property type="entry name" value="Family 10 polysaccharide lyase"/>
    <property type="match status" value="1"/>
</dbReference>
<proteinExistence type="predicted"/>
<dbReference type="GO" id="GO:0042300">
    <property type="term" value="F:beta-amyrin synthase activity"/>
    <property type="evidence" value="ECO:0007669"/>
    <property type="project" value="TreeGrafter"/>
</dbReference>
<gene>
    <name evidence="1" type="ORF">Cgig2_031209</name>
</gene>
<dbReference type="InterPro" id="IPR018333">
    <property type="entry name" value="Squalene_cyclase"/>
</dbReference>
<dbReference type="Gene3D" id="1.50.10.20">
    <property type="match status" value="1"/>
</dbReference>
<evidence type="ECO:0008006" key="3">
    <source>
        <dbReference type="Google" id="ProtNLM"/>
    </source>
</evidence>
<evidence type="ECO:0000313" key="1">
    <source>
        <dbReference type="EMBL" id="KAJ8447596.1"/>
    </source>
</evidence>
<dbReference type="EMBL" id="JAKOGI010000037">
    <property type="protein sequence ID" value="KAJ8447596.1"/>
    <property type="molecule type" value="Genomic_DNA"/>
</dbReference>
<dbReference type="Proteomes" id="UP001153076">
    <property type="component" value="Unassembled WGS sequence"/>
</dbReference>
<dbReference type="OrthoDB" id="21502at2759"/>
<dbReference type="PANTHER" id="PTHR11764">
    <property type="entry name" value="TERPENE CYCLASE/MUTASE FAMILY MEMBER"/>
    <property type="match status" value="1"/>
</dbReference>
<organism evidence="1 2">
    <name type="scientific">Carnegiea gigantea</name>
    <dbReference type="NCBI Taxonomy" id="171969"/>
    <lineage>
        <taxon>Eukaryota</taxon>
        <taxon>Viridiplantae</taxon>
        <taxon>Streptophyta</taxon>
        <taxon>Embryophyta</taxon>
        <taxon>Tracheophyta</taxon>
        <taxon>Spermatophyta</taxon>
        <taxon>Magnoliopsida</taxon>
        <taxon>eudicotyledons</taxon>
        <taxon>Gunneridae</taxon>
        <taxon>Pentapetalae</taxon>
        <taxon>Caryophyllales</taxon>
        <taxon>Cactineae</taxon>
        <taxon>Cactaceae</taxon>
        <taxon>Cactoideae</taxon>
        <taxon>Echinocereeae</taxon>
        <taxon>Carnegiea</taxon>
    </lineage>
</organism>
<accession>A0A9Q1KN50</accession>
<evidence type="ECO:0000313" key="2">
    <source>
        <dbReference type="Proteomes" id="UP001153076"/>
    </source>
</evidence>
<dbReference type="AlphaFoldDB" id="A0A9Q1KN50"/>
<keyword evidence="2" id="KW-1185">Reference proteome</keyword>
<protein>
    <recommendedName>
        <fullName evidence="3">Squalene cyclase C-terminal domain-containing protein</fullName>
    </recommendedName>
</protein>